<evidence type="ECO:0000256" key="2">
    <source>
        <dbReference type="ARBA" id="ARBA00022737"/>
    </source>
</evidence>
<reference evidence="6 7" key="1">
    <citation type="submission" date="2021-01" db="EMBL/GenBank/DDBJ databases">
        <title>Sequencing the genomes of 1000 actinobacteria strains.</title>
        <authorList>
            <person name="Klenk H.-P."/>
        </authorList>
    </citation>
    <scope>NUCLEOTIDE SEQUENCE [LARGE SCALE GENOMIC DNA]</scope>
    <source>
        <strain evidence="6 7">DSM 13057</strain>
    </source>
</reference>
<keyword evidence="4 6" id="KW-0067">ATP-binding</keyword>
<protein>
    <submittedName>
        <fullName evidence="6">D-xylose transport system ATP-binding protein</fullName>
    </submittedName>
</protein>
<dbReference type="RefSeq" id="WP_205106232.1">
    <property type="nucleotide sequence ID" value="NZ_BAAAHT010000001.1"/>
</dbReference>
<keyword evidence="3" id="KW-0547">Nucleotide-binding</keyword>
<sequence length="269" mass="28674">MTTTIEPGATRVAAVSMRNIDVAFGGVHAVRDVSIDLYSGEVVALLGHNGAGKSTLVSILAGATIRDSGTILINGAEAQIDSPRTARDAGIETIFQNLALADNLDAPSNLFLGREMRTFGFFRKKKAMAAAAAEVLQRINPRFKNLDDQVRNLSGGQRQSIAIARAVYFNARVIIFDEPTAALGPAESKLFQELVTRLKSEGVAILIISHDIHEVFELADKLVVMTDGKVVGRLNTAEATKQQVLSMIILGGSDDGDSDAAKSLVESLL</sequence>
<accession>A0ABS2L0A5</accession>
<dbReference type="Proteomes" id="UP000776164">
    <property type="component" value="Unassembled WGS sequence"/>
</dbReference>
<evidence type="ECO:0000313" key="7">
    <source>
        <dbReference type="Proteomes" id="UP000776164"/>
    </source>
</evidence>
<gene>
    <name evidence="6" type="ORF">JOE66_000118</name>
</gene>
<evidence type="ECO:0000256" key="4">
    <source>
        <dbReference type="ARBA" id="ARBA00022840"/>
    </source>
</evidence>
<keyword evidence="1" id="KW-0813">Transport</keyword>
<dbReference type="EMBL" id="JAFBBU010000001">
    <property type="protein sequence ID" value="MBM7470484.1"/>
    <property type="molecule type" value="Genomic_DNA"/>
</dbReference>
<keyword evidence="7" id="KW-1185">Reference proteome</keyword>
<evidence type="ECO:0000313" key="6">
    <source>
        <dbReference type="EMBL" id="MBM7470484.1"/>
    </source>
</evidence>
<dbReference type="SMART" id="SM00382">
    <property type="entry name" value="AAA"/>
    <property type="match status" value="1"/>
</dbReference>
<dbReference type="PANTHER" id="PTHR43790">
    <property type="entry name" value="CARBOHYDRATE TRANSPORT ATP-BINDING PROTEIN MG119-RELATED"/>
    <property type="match status" value="1"/>
</dbReference>
<dbReference type="InterPro" id="IPR003439">
    <property type="entry name" value="ABC_transporter-like_ATP-bd"/>
</dbReference>
<dbReference type="Gene3D" id="3.40.50.300">
    <property type="entry name" value="P-loop containing nucleotide triphosphate hydrolases"/>
    <property type="match status" value="1"/>
</dbReference>
<dbReference type="CDD" id="cd03216">
    <property type="entry name" value="ABC_Carb_Monos_I"/>
    <property type="match status" value="1"/>
</dbReference>
<dbReference type="GO" id="GO:0005524">
    <property type="term" value="F:ATP binding"/>
    <property type="evidence" value="ECO:0007669"/>
    <property type="project" value="UniProtKB-KW"/>
</dbReference>
<dbReference type="Pfam" id="PF00005">
    <property type="entry name" value="ABC_tran"/>
    <property type="match status" value="1"/>
</dbReference>
<dbReference type="SUPFAM" id="SSF52540">
    <property type="entry name" value="P-loop containing nucleoside triphosphate hydrolases"/>
    <property type="match status" value="1"/>
</dbReference>
<evidence type="ECO:0000259" key="5">
    <source>
        <dbReference type="PROSITE" id="PS50893"/>
    </source>
</evidence>
<comment type="caution">
    <text evidence="6">The sequence shown here is derived from an EMBL/GenBank/DDBJ whole genome shotgun (WGS) entry which is preliminary data.</text>
</comment>
<dbReference type="InterPro" id="IPR050107">
    <property type="entry name" value="ABC_carbohydrate_import_ATPase"/>
</dbReference>
<feature type="domain" description="ABC transporter" evidence="5">
    <location>
        <begin position="15"/>
        <end position="252"/>
    </location>
</feature>
<dbReference type="InterPro" id="IPR027417">
    <property type="entry name" value="P-loop_NTPase"/>
</dbReference>
<evidence type="ECO:0000256" key="3">
    <source>
        <dbReference type="ARBA" id="ARBA00022741"/>
    </source>
</evidence>
<name>A0ABS2L0A5_9MICO</name>
<dbReference type="InterPro" id="IPR003593">
    <property type="entry name" value="AAA+_ATPase"/>
</dbReference>
<proteinExistence type="predicted"/>
<dbReference type="PROSITE" id="PS50893">
    <property type="entry name" value="ABC_TRANSPORTER_2"/>
    <property type="match status" value="1"/>
</dbReference>
<organism evidence="6 7">
    <name type="scientific">Subtercola frigoramans</name>
    <dbReference type="NCBI Taxonomy" id="120298"/>
    <lineage>
        <taxon>Bacteria</taxon>
        <taxon>Bacillati</taxon>
        <taxon>Actinomycetota</taxon>
        <taxon>Actinomycetes</taxon>
        <taxon>Micrococcales</taxon>
        <taxon>Microbacteriaceae</taxon>
        <taxon>Subtercola</taxon>
    </lineage>
</organism>
<dbReference type="PANTHER" id="PTHR43790:SF9">
    <property type="entry name" value="GALACTOFURANOSE TRANSPORTER ATP-BINDING PROTEIN YTFR"/>
    <property type="match status" value="1"/>
</dbReference>
<evidence type="ECO:0000256" key="1">
    <source>
        <dbReference type="ARBA" id="ARBA00022448"/>
    </source>
</evidence>
<keyword evidence="2" id="KW-0677">Repeat</keyword>